<sequence>MLFMVIERFRDDDMVPVYRQVRDRGRLLPEGLTYVGSWVEPGFGRCFQLMECDDLRLLQQWVLQWRGLGVTFEIVPVVESADARAVVEPYLDQP</sequence>
<dbReference type="AlphaFoldDB" id="A0A1H7FQG3"/>
<dbReference type="OrthoDB" id="9801877at2"/>
<keyword evidence="2" id="KW-1185">Reference proteome</keyword>
<dbReference type="Pfam" id="PF11746">
    <property type="entry name" value="DUF3303"/>
    <property type="match status" value="1"/>
</dbReference>
<protein>
    <recommendedName>
        <fullName evidence="3">DUF3303 domain-containing protein</fullName>
    </recommendedName>
</protein>
<organism evidence="1 2">
    <name type="scientific">Nonomuraea pusilla</name>
    <dbReference type="NCBI Taxonomy" id="46177"/>
    <lineage>
        <taxon>Bacteria</taxon>
        <taxon>Bacillati</taxon>
        <taxon>Actinomycetota</taxon>
        <taxon>Actinomycetes</taxon>
        <taxon>Streptosporangiales</taxon>
        <taxon>Streptosporangiaceae</taxon>
        <taxon>Nonomuraea</taxon>
    </lineage>
</organism>
<evidence type="ECO:0008006" key="3">
    <source>
        <dbReference type="Google" id="ProtNLM"/>
    </source>
</evidence>
<dbReference type="InterPro" id="IPR021734">
    <property type="entry name" value="DUF3303"/>
</dbReference>
<proteinExistence type="predicted"/>
<dbReference type="EMBL" id="FOBF01000001">
    <property type="protein sequence ID" value="SEK28208.1"/>
    <property type="molecule type" value="Genomic_DNA"/>
</dbReference>
<name>A0A1H7FQG3_9ACTN</name>
<evidence type="ECO:0000313" key="2">
    <source>
        <dbReference type="Proteomes" id="UP000198953"/>
    </source>
</evidence>
<dbReference type="RefSeq" id="WP_055507853.1">
    <property type="nucleotide sequence ID" value="NZ_BBZG01000005.1"/>
</dbReference>
<gene>
    <name evidence="1" type="ORF">SAMN05660976_00162</name>
</gene>
<evidence type="ECO:0000313" key="1">
    <source>
        <dbReference type="EMBL" id="SEK28208.1"/>
    </source>
</evidence>
<accession>A0A1H7FQG3</accession>
<reference evidence="1 2" key="1">
    <citation type="submission" date="2016-10" db="EMBL/GenBank/DDBJ databases">
        <authorList>
            <person name="de Groot N.N."/>
        </authorList>
    </citation>
    <scope>NUCLEOTIDE SEQUENCE [LARGE SCALE GENOMIC DNA]</scope>
    <source>
        <strain evidence="1 2">DSM 43357</strain>
    </source>
</reference>
<dbReference type="STRING" id="46177.SAMN05660976_00162"/>
<dbReference type="Proteomes" id="UP000198953">
    <property type="component" value="Unassembled WGS sequence"/>
</dbReference>